<dbReference type="EMBL" id="CP000804">
    <property type="protein sequence ID" value="ABU56282.1"/>
    <property type="molecule type" value="Genomic_DNA"/>
</dbReference>
<feature type="transmembrane region" description="Helical" evidence="1">
    <location>
        <begin position="38"/>
        <end position="61"/>
    </location>
</feature>
<name>A7NFQ3_ROSCS</name>
<feature type="transmembrane region" description="Helical" evidence="1">
    <location>
        <begin position="450"/>
        <end position="467"/>
    </location>
</feature>
<feature type="transmembrane region" description="Helical" evidence="1">
    <location>
        <begin position="311"/>
        <end position="336"/>
    </location>
</feature>
<feature type="transmembrane region" description="Helical" evidence="1">
    <location>
        <begin position="215"/>
        <end position="234"/>
    </location>
</feature>
<dbReference type="eggNOG" id="COG1287">
    <property type="taxonomic scope" value="Bacteria"/>
</dbReference>
<feature type="transmembrane region" description="Helical" evidence="1">
    <location>
        <begin position="67"/>
        <end position="83"/>
    </location>
</feature>
<accession>A7NFQ3</accession>
<reference evidence="2 3" key="1">
    <citation type="submission" date="2007-08" db="EMBL/GenBank/DDBJ databases">
        <title>Complete sequence of Roseiflexus castenholzii DSM 13941.</title>
        <authorList>
            <consortium name="US DOE Joint Genome Institute"/>
            <person name="Copeland A."/>
            <person name="Lucas S."/>
            <person name="Lapidus A."/>
            <person name="Barry K."/>
            <person name="Glavina del Rio T."/>
            <person name="Dalin E."/>
            <person name="Tice H."/>
            <person name="Pitluck S."/>
            <person name="Thompson L.S."/>
            <person name="Brettin T."/>
            <person name="Bruce D."/>
            <person name="Detter J.C."/>
            <person name="Han C."/>
            <person name="Tapia R."/>
            <person name="Schmutz J."/>
            <person name="Larimer F."/>
            <person name="Land M."/>
            <person name="Hauser L."/>
            <person name="Kyrpides N."/>
            <person name="Mikhailova N."/>
            <person name="Bryant D.A."/>
            <person name="Hanada S."/>
            <person name="Tsukatani Y."/>
            <person name="Richardson P."/>
        </authorList>
    </citation>
    <scope>NUCLEOTIDE SEQUENCE [LARGE SCALE GENOMIC DNA]</scope>
    <source>
        <strain evidence="3">DSM 13941 / HLO8</strain>
    </source>
</reference>
<dbReference type="KEGG" id="rca:Rcas_0147"/>
<keyword evidence="1" id="KW-0472">Membrane</keyword>
<dbReference type="Proteomes" id="UP000000263">
    <property type="component" value="Chromosome"/>
</dbReference>
<dbReference type="RefSeq" id="WP_011997687.1">
    <property type="nucleotide sequence ID" value="NC_009767.1"/>
</dbReference>
<evidence type="ECO:0008006" key="4">
    <source>
        <dbReference type="Google" id="ProtNLM"/>
    </source>
</evidence>
<keyword evidence="3" id="KW-1185">Reference proteome</keyword>
<feature type="transmembrane region" description="Helical" evidence="1">
    <location>
        <begin position="90"/>
        <end position="114"/>
    </location>
</feature>
<feature type="transmembrane region" description="Helical" evidence="1">
    <location>
        <begin position="357"/>
        <end position="381"/>
    </location>
</feature>
<organism evidence="2 3">
    <name type="scientific">Roseiflexus castenholzii (strain DSM 13941 / HLO8)</name>
    <dbReference type="NCBI Taxonomy" id="383372"/>
    <lineage>
        <taxon>Bacteria</taxon>
        <taxon>Bacillati</taxon>
        <taxon>Chloroflexota</taxon>
        <taxon>Chloroflexia</taxon>
        <taxon>Chloroflexales</taxon>
        <taxon>Roseiflexineae</taxon>
        <taxon>Roseiflexaceae</taxon>
        <taxon>Roseiflexus</taxon>
    </lineage>
</organism>
<dbReference type="AlphaFoldDB" id="A7NFQ3"/>
<keyword evidence="1" id="KW-0812">Transmembrane</keyword>
<dbReference type="STRING" id="383372.Rcas_0147"/>
<feature type="transmembrane region" description="Helical" evidence="1">
    <location>
        <begin position="271"/>
        <end position="299"/>
    </location>
</feature>
<evidence type="ECO:0000313" key="2">
    <source>
        <dbReference type="EMBL" id="ABU56282.1"/>
    </source>
</evidence>
<gene>
    <name evidence="2" type="ordered locus">Rcas_0147</name>
</gene>
<sequence>MNSLIGTVFLVLVVLVLPGLVLILRMAPTAGETALERLTLAIGASLSFIPLLYLWLTWAGIAVRPPMVHLGLVVFLVTALISLHRIPITVLLLALDGSIWHLLIAGASVLTFWLRFEQIRDLVLPVWVDSVHHALLIRVSIEQGAAPLSLRPYLPVDGLTYHWGYHVFVATLAQAGGIYAPEALPQLMIWSGQVISALMVPAYAALALRLWQRPIAGAAAGLVVGLASVMPAYYVSWGRYTLLTGMLVLPAALLALDAVRRHPGPRSTALLALLLAGLSLVHFVVFALTLAACATLLVITTDHTSWRRIAIWLGIALTGALTITAPWIVLMASRILPGTGSSAMHIAGNAGYNALPLELLWAGTNRILLALGGTGALLSLWQRRRAAAWLIIWCAAAVLLANPVVIGLPYLSFITNEMLTITMFAPLALLIAGGAAAIDAWTSPSGWRCGVWRLSTVALAVAVMLWGTNQWRTIVRPDTVLAGPMDLVAIEWAARATPPDARFVVGTAGWLYDVDRGADGGWWLLPLAGRQVSTPPVIYNYGAPDDVAIIKRDTSWLRDHGAAASAEELAAFMRERGYGYVYVSERPGALRAEALRNTSLFECVYDKGGVAIFRLRVPGTRDE</sequence>
<evidence type="ECO:0000313" key="3">
    <source>
        <dbReference type="Proteomes" id="UP000000263"/>
    </source>
</evidence>
<feature type="transmembrane region" description="Helical" evidence="1">
    <location>
        <begin position="6"/>
        <end position="26"/>
    </location>
</feature>
<feature type="transmembrane region" description="Helical" evidence="1">
    <location>
        <begin position="387"/>
        <end position="411"/>
    </location>
</feature>
<feature type="transmembrane region" description="Helical" evidence="1">
    <location>
        <begin position="187"/>
        <end position="208"/>
    </location>
</feature>
<protein>
    <recommendedName>
        <fullName evidence="4">Glycosyltransferase RgtA/B/C/D-like domain-containing protein</fullName>
    </recommendedName>
</protein>
<feature type="transmembrane region" description="Helical" evidence="1">
    <location>
        <begin position="418"/>
        <end position="438"/>
    </location>
</feature>
<proteinExistence type="predicted"/>
<dbReference type="OrthoDB" id="144271at2"/>
<dbReference type="HOGENOM" id="CLU_432625_0_0_0"/>
<evidence type="ECO:0000256" key="1">
    <source>
        <dbReference type="SAM" id="Phobius"/>
    </source>
</evidence>
<keyword evidence="1" id="KW-1133">Transmembrane helix</keyword>